<accession>A0A6Q2XJI4</accession>
<dbReference type="InterPro" id="IPR003599">
    <property type="entry name" value="Ig_sub"/>
</dbReference>
<dbReference type="FunFam" id="2.60.40.10:FF:000142">
    <property type="entry name" value="V-set domain-containing T-cell activation inhibitor 1"/>
    <property type="match status" value="1"/>
</dbReference>
<dbReference type="PROSITE" id="PS50209">
    <property type="entry name" value="CARD"/>
    <property type="match status" value="2"/>
</dbReference>
<evidence type="ECO:0000256" key="9">
    <source>
        <dbReference type="ARBA" id="ARBA00038221"/>
    </source>
</evidence>
<dbReference type="GeneTree" id="ENSGT01050000244843"/>
<dbReference type="Pfam" id="PF22705">
    <property type="entry name" value="C2-set_3"/>
    <property type="match status" value="1"/>
</dbReference>
<keyword evidence="16" id="KW-1185">Reference proteome</keyword>
<keyword evidence="4 11" id="KW-1133">Transmembrane helix</keyword>
<dbReference type="Proteomes" id="UP000265140">
    <property type="component" value="Chromosome 11"/>
</dbReference>
<feature type="domain" description="Ig-like" evidence="14">
    <location>
        <begin position="23"/>
        <end position="127"/>
    </location>
</feature>
<feature type="coiled-coil region" evidence="10">
    <location>
        <begin position="487"/>
        <end position="521"/>
    </location>
</feature>
<protein>
    <recommendedName>
        <fullName evidence="17">Ig-like domain-containing protein</fullName>
    </recommendedName>
</protein>
<feature type="chain" id="PRO_5044273083" description="Ig-like domain-containing protein" evidence="12">
    <location>
        <begin position="22"/>
        <end position="534"/>
    </location>
</feature>
<dbReference type="SMART" id="SM00409">
    <property type="entry name" value="IG"/>
    <property type="match status" value="2"/>
</dbReference>
<dbReference type="GO" id="GO:1903037">
    <property type="term" value="P:regulation of leukocyte cell-cell adhesion"/>
    <property type="evidence" value="ECO:0007669"/>
    <property type="project" value="UniProtKB-ARBA"/>
</dbReference>
<dbReference type="SUPFAM" id="SSF48726">
    <property type="entry name" value="Immunoglobulin"/>
    <property type="match status" value="2"/>
</dbReference>
<feature type="domain" description="CARD" evidence="13">
    <location>
        <begin position="389"/>
        <end position="472"/>
    </location>
</feature>
<dbReference type="InterPro" id="IPR036179">
    <property type="entry name" value="Ig-like_dom_sf"/>
</dbReference>
<evidence type="ECO:0000256" key="2">
    <source>
        <dbReference type="ARBA" id="ARBA00022692"/>
    </source>
</evidence>
<dbReference type="GO" id="GO:0042981">
    <property type="term" value="P:regulation of apoptotic process"/>
    <property type="evidence" value="ECO:0007669"/>
    <property type="project" value="InterPro"/>
</dbReference>
<dbReference type="Ensembl" id="ENSELUT00000086428.2">
    <property type="protein sequence ID" value="ENSELUP00000053275.2"/>
    <property type="gene ID" value="ENSELUG00000029820.2"/>
</dbReference>
<evidence type="ECO:0000256" key="3">
    <source>
        <dbReference type="ARBA" id="ARBA00022729"/>
    </source>
</evidence>
<evidence type="ECO:0000256" key="7">
    <source>
        <dbReference type="ARBA" id="ARBA00023180"/>
    </source>
</evidence>
<dbReference type="InterPro" id="IPR013106">
    <property type="entry name" value="Ig_V-set"/>
</dbReference>
<dbReference type="FunFam" id="2.60.40.10:FF:000088">
    <property type="entry name" value="Butyrophilin subfamily 1 member A1"/>
    <property type="match status" value="1"/>
</dbReference>
<dbReference type="PROSITE" id="PS50835">
    <property type="entry name" value="IG_LIKE"/>
    <property type="match status" value="2"/>
</dbReference>
<comment type="similarity">
    <text evidence="9">Belongs to the SKINT family.</text>
</comment>
<evidence type="ECO:0000259" key="13">
    <source>
        <dbReference type="PROSITE" id="PS50209"/>
    </source>
</evidence>
<comment type="subcellular location">
    <subcellularLocation>
        <location evidence="1">Membrane</location>
    </subcellularLocation>
</comment>
<dbReference type="SUPFAM" id="SSF47986">
    <property type="entry name" value="DEATH domain"/>
    <property type="match status" value="2"/>
</dbReference>
<evidence type="ECO:0000313" key="15">
    <source>
        <dbReference type="Ensembl" id="ENSELUP00000053275.2"/>
    </source>
</evidence>
<dbReference type="Pfam" id="PF07686">
    <property type="entry name" value="V-set"/>
    <property type="match status" value="1"/>
</dbReference>
<feature type="domain" description="CARD" evidence="13">
    <location>
        <begin position="306"/>
        <end position="396"/>
    </location>
</feature>
<evidence type="ECO:0000256" key="6">
    <source>
        <dbReference type="ARBA" id="ARBA00023157"/>
    </source>
</evidence>
<evidence type="ECO:0000256" key="4">
    <source>
        <dbReference type="ARBA" id="ARBA00022989"/>
    </source>
</evidence>
<dbReference type="InterPro" id="IPR001315">
    <property type="entry name" value="CARD"/>
</dbReference>
<dbReference type="InterPro" id="IPR050504">
    <property type="entry name" value="IgSF_BTN/MOG"/>
</dbReference>
<name>A0A6Q2XJI4_ESOLU</name>
<dbReference type="InterPro" id="IPR007110">
    <property type="entry name" value="Ig-like_dom"/>
</dbReference>
<dbReference type="GO" id="GO:0005102">
    <property type="term" value="F:signaling receptor binding"/>
    <property type="evidence" value="ECO:0007669"/>
    <property type="project" value="TreeGrafter"/>
</dbReference>
<dbReference type="InterPro" id="IPR013783">
    <property type="entry name" value="Ig-like_fold"/>
</dbReference>
<keyword evidence="10" id="KW-0175">Coiled coil</keyword>
<evidence type="ECO:0000256" key="12">
    <source>
        <dbReference type="SAM" id="SignalP"/>
    </source>
</evidence>
<dbReference type="InterPro" id="IPR011029">
    <property type="entry name" value="DEATH-like_dom_sf"/>
</dbReference>
<dbReference type="GO" id="GO:0050852">
    <property type="term" value="P:T cell receptor signaling pathway"/>
    <property type="evidence" value="ECO:0007669"/>
    <property type="project" value="TreeGrafter"/>
</dbReference>
<organism evidence="15 16">
    <name type="scientific">Esox lucius</name>
    <name type="common">Northern pike</name>
    <dbReference type="NCBI Taxonomy" id="8010"/>
    <lineage>
        <taxon>Eukaryota</taxon>
        <taxon>Metazoa</taxon>
        <taxon>Chordata</taxon>
        <taxon>Craniata</taxon>
        <taxon>Vertebrata</taxon>
        <taxon>Euteleostomi</taxon>
        <taxon>Actinopterygii</taxon>
        <taxon>Neopterygii</taxon>
        <taxon>Teleostei</taxon>
        <taxon>Protacanthopterygii</taxon>
        <taxon>Esociformes</taxon>
        <taxon>Esocidae</taxon>
        <taxon>Esox</taxon>
    </lineage>
</organism>
<dbReference type="Gene3D" id="1.10.533.10">
    <property type="entry name" value="Death Domain, Fas"/>
    <property type="match status" value="2"/>
</dbReference>
<feature type="transmembrane region" description="Helical" evidence="11">
    <location>
        <begin position="250"/>
        <end position="272"/>
    </location>
</feature>
<dbReference type="GO" id="GO:0001817">
    <property type="term" value="P:regulation of cytokine production"/>
    <property type="evidence" value="ECO:0007669"/>
    <property type="project" value="TreeGrafter"/>
</dbReference>
<dbReference type="GO" id="GO:0009897">
    <property type="term" value="C:external side of plasma membrane"/>
    <property type="evidence" value="ECO:0007669"/>
    <property type="project" value="TreeGrafter"/>
</dbReference>
<evidence type="ECO:0000256" key="11">
    <source>
        <dbReference type="SAM" id="Phobius"/>
    </source>
</evidence>
<evidence type="ECO:0000259" key="14">
    <source>
        <dbReference type="PROSITE" id="PS50835"/>
    </source>
</evidence>
<feature type="domain" description="Ig-like" evidence="14">
    <location>
        <begin position="128"/>
        <end position="237"/>
    </location>
</feature>
<dbReference type="InterPro" id="IPR053896">
    <property type="entry name" value="BTN3A2-like_Ig-C"/>
</dbReference>
<proteinExistence type="inferred from homology"/>
<reference evidence="15" key="4">
    <citation type="submission" date="2025-09" db="UniProtKB">
        <authorList>
            <consortium name="Ensembl"/>
        </authorList>
    </citation>
    <scope>IDENTIFICATION</scope>
</reference>
<dbReference type="PANTHER" id="PTHR24100">
    <property type="entry name" value="BUTYROPHILIN"/>
    <property type="match status" value="1"/>
</dbReference>
<reference evidence="16" key="1">
    <citation type="journal article" date="2014" name="PLoS ONE">
        <title>The genome and linkage map of the northern pike (Esox lucius): conserved synteny revealed between the salmonid sister group and the Neoteleostei.</title>
        <authorList>
            <person name="Rondeau E.B."/>
            <person name="Minkley D.R."/>
            <person name="Leong J.S."/>
            <person name="Messmer A.M."/>
            <person name="Jantzen J.R."/>
            <person name="von Schalburg K.R."/>
            <person name="Lemon C."/>
            <person name="Bird N.H."/>
            <person name="Koop B.F."/>
        </authorList>
    </citation>
    <scope>NUCLEOTIDE SEQUENCE</scope>
</reference>
<dbReference type="Bgee" id="ENSELUG00000029820">
    <property type="expression patterns" value="Expressed in digestive tract and 10 other cell types or tissues"/>
</dbReference>
<keyword evidence="3 12" id="KW-0732">Signal</keyword>
<evidence type="ECO:0000256" key="8">
    <source>
        <dbReference type="ARBA" id="ARBA00023319"/>
    </source>
</evidence>
<evidence type="ECO:0008006" key="17">
    <source>
        <dbReference type="Google" id="ProtNLM"/>
    </source>
</evidence>
<evidence type="ECO:0000313" key="16">
    <source>
        <dbReference type="Proteomes" id="UP000265140"/>
    </source>
</evidence>
<keyword evidence="5 11" id="KW-0472">Membrane</keyword>
<evidence type="ECO:0000256" key="5">
    <source>
        <dbReference type="ARBA" id="ARBA00023136"/>
    </source>
</evidence>
<feature type="signal peptide" evidence="12">
    <location>
        <begin position="1"/>
        <end position="21"/>
    </location>
</feature>
<keyword evidence="8" id="KW-0393">Immunoglobulin domain</keyword>
<evidence type="ECO:0000256" key="10">
    <source>
        <dbReference type="SAM" id="Coils"/>
    </source>
</evidence>
<keyword evidence="6" id="KW-1015">Disulfide bond</keyword>
<dbReference type="RefSeq" id="XP_034150986.1">
    <property type="nucleotide sequence ID" value="XM_034295095.1"/>
</dbReference>
<keyword evidence="2 11" id="KW-0812">Transmembrane</keyword>
<evidence type="ECO:0000256" key="1">
    <source>
        <dbReference type="ARBA" id="ARBA00004370"/>
    </source>
</evidence>
<reference evidence="15" key="2">
    <citation type="submission" date="2020-02" db="EMBL/GenBank/DDBJ databases">
        <title>Esox lucius (northern pike) genome, fEsoLuc1, primary haplotype.</title>
        <authorList>
            <person name="Myers G."/>
            <person name="Karagic N."/>
            <person name="Meyer A."/>
            <person name="Pippel M."/>
            <person name="Reichard M."/>
            <person name="Winkler S."/>
            <person name="Tracey A."/>
            <person name="Sims Y."/>
            <person name="Howe K."/>
            <person name="Rhie A."/>
            <person name="Formenti G."/>
            <person name="Durbin R."/>
            <person name="Fedrigo O."/>
            <person name="Jarvis E.D."/>
        </authorList>
    </citation>
    <scope>NUCLEOTIDE SEQUENCE [LARGE SCALE GENOMIC DNA]</scope>
</reference>
<sequence length="534" mass="60450">MKTSWCLGCCFGIQYILLATGSSQIQVLGPADPVIALEGDDIILLCYLKPNVSAKDMIVEWTRTDLKTPQNTKRVHLYRDGRYANDDQLPAYMGRTSLFPEELKNGNVSLKLSTVKLTDAGSYGCLIPLLSSQVKGVTIHLTVGAVSQPMISIEGTKNNGVVLKCDSGSWYPEPEMTWLDSDGAILSDGPTEIETETDSEGRYTVRAHVTVQKTDSNRFTCRVLQHQSKHMKETKIHVPVDVFPKSNTGWILGLSIIAFIACGTAAVVVYMWRKKSEQKKRFKKYKEEQDTFLLEEWERKHEQQRVEKGIVACVDRIKAGLIQSVTKAIEISDVLLQKDLIKKEIHSSVSAAGNSQDQMKLLFQALDSGGSEIKSAFYSILLEHEPDLLRDLDVQFMDNHRTDLIQMVTKVKPIVDGLLQKDLIPPGVHSEVNDAGTRHEKMSLLCQALDSRGPNVKSAFYRILMELEPDLVYFLNMLAVIEPDERMNHLFKQLVEMTQQRDELREKLIELKKKEEKQNRHFVAYRKSPKERAL</sequence>
<dbReference type="GeneID" id="105008980"/>
<dbReference type="Gene3D" id="2.60.40.10">
    <property type="entry name" value="Immunoglobulins"/>
    <property type="match status" value="2"/>
</dbReference>
<dbReference type="GO" id="GO:0050863">
    <property type="term" value="P:regulation of T cell activation"/>
    <property type="evidence" value="ECO:0007669"/>
    <property type="project" value="UniProtKB-ARBA"/>
</dbReference>
<reference evidence="15" key="3">
    <citation type="submission" date="2025-08" db="UniProtKB">
        <authorList>
            <consortium name="Ensembl"/>
        </authorList>
    </citation>
    <scope>IDENTIFICATION</scope>
</reference>
<keyword evidence="7" id="KW-0325">Glycoprotein</keyword>
<dbReference type="GO" id="GO:0042110">
    <property type="term" value="P:T cell activation"/>
    <property type="evidence" value="ECO:0007669"/>
    <property type="project" value="UniProtKB-ARBA"/>
</dbReference>
<dbReference type="Pfam" id="PF00619">
    <property type="entry name" value="CARD"/>
    <property type="match status" value="2"/>
</dbReference>
<dbReference type="PANTHER" id="PTHR24100:SF151">
    <property type="entry name" value="ICOS LIGAND"/>
    <property type="match status" value="1"/>
</dbReference>
<dbReference type="AlphaFoldDB" id="A0A6Q2XJI4"/>